<reference evidence="2 3" key="1">
    <citation type="submission" date="2015-07" db="EMBL/GenBank/DDBJ databases">
        <title>Genome sequencing project for genomic taxonomy and phylogenomics of Bacillus-like bacteria.</title>
        <authorList>
            <person name="Liu B."/>
            <person name="Wang J."/>
            <person name="Zhu Y."/>
            <person name="Liu G."/>
            <person name="Chen Q."/>
            <person name="Chen Z."/>
            <person name="Che J."/>
            <person name="Ge C."/>
            <person name="Shi H."/>
            <person name="Pan Z."/>
            <person name="Liu X."/>
        </authorList>
    </citation>
    <scope>NUCLEOTIDE SEQUENCE [LARGE SCALE GENOMIC DNA]</scope>
    <source>
        <strain evidence="2 3">DSM 54</strain>
    </source>
</reference>
<gene>
    <name evidence="2" type="ORF">ADM90_22820</name>
</gene>
<dbReference type="Proteomes" id="UP000037977">
    <property type="component" value="Unassembled WGS sequence"/>
</dbReference>
<name>A0A0N0CUD1_9BACI</name>
<sequence>MSNMKNNRNSAKVNGARSASKSNHHHQKLQQGEFGSEFELDNVNNLAQMREKTDTKQPVSERTAWH</sequence>
<feature type="region of interest" description="Disordered" evidence="1">
    <location>
        <begin position="1"/>
        <end position="66"/>
    </location>
</feature>
<feature type="compositionally biased region" description="Polar residues" evidence="1">
    <location>
        <begin position="1"/>
        <end position="21"/>
    </location>
</feature>
<comment type="caution">
    <text evidence="2">The sequence shown here is derived from an EMBL/GenBank/DDBJ whole genome shotgun (WGS) entry which is preliminary data.</text>
</comment>
<dbReference type="PATRIC" id="fig|33935.3.peg.3814"/>
<dbReference type="RefSeq" id="WP_053997142.1">
    <property type="nucleotide sequence ID" value="NZ_CP065643.1"/>
</dbReference>
<evidence type="ECO:0000256" key="1">
    <source>
        <dbReference type="SAM" id="MobiDB-lite"/>
    </source>
</evidence>
<accession>A0A0N0CUD1</accession>
<protein>
    <submittedName>
        <fullName evidence="2">Uncharacterized protein</fullName>
    </submittedName>
</protein>
<proteinExistence type="predicted"/>
<dbReference type="STRING" id="33935.ADM90_22820"/>
<organism evidence="2 3">
    <name type="scientific">Lysinibacillus macroides</name>
    <dbReference type="NCBI Taxonomy" id="33935"/>
    <lineage>
        <taxon>Bacteria</taxon>
        <taxon>Bacillati</taxon>
        <taxon>Bacillota</taxon>
        <taxon>Bacilli</taxon>
        <taxon>Bacillales</taxon>
        <taxon>Bacillaceae</taxon>
        <taxon>Lysinibacillus</taxon>
    </lineage>
</organism>
<dbReference type="EMBL" id="LGCI01000014">
    <property type="protein sequence ID" value="KOY80045.1"/>
    <property type="molecule type" value="Genomic_DNA"/>
</dbReference>
<dbReference type="AlphaFoldDB" id="A0A0N0CUD1"/>
<evidence type="ECO:0000313" key="3">
    <source>
        <dbReference type="Proteomes" id="UP000037977"/>
    </source>
</evidence>
<keyword evidence="3" id="KW-1185">Reference proteome</keyword>
<evidence type="ECO:0000313" key="2">
    <source>
        <dbReference type="EMBL" id="KOY80045.1"/>
    </source>
</evidence>